<dbReference type="AlphaFoldDB" id="A0A5N7BF00"/>
<dbReference type="SUPFAM" id="SSF53474">
    <property type="entry name" value="alpha/beta-Hydrolases"/>
    <property type="match status" value="1"/>
</dbReference>
<protein>
    <submittedName>
        <fullName evidence="2">Alpha/beta hydrolase family-domain-containing protein</fullName>
    </submittedName>
</protein>
<proteinExistence type="predicted"/>
<dbReference type="InterPro" id="IPR029058">
    <property type="entry name" value="AB_hydrolase_fold"/>
</dbReference>
<feature type="domain" description="AB hydrolase-1" evidence="1">
    <location>
        <begin position="91"/>
        <end position="390"/>
    </location>
</feature>
<evidence type="ECO:0000313" key="3">
    <source>
        <dbReference type="Proteomes" id="UP000326198"/>
    </source>
</evidence>
<sequence length="448" mass="51302">MPFTMNVLAWKNCSQRVPLFATKNIALREKSFSRTMSHFRVVEHTVRAQHIRDRFGATEPDQANKLRLAVKQYIPKSNEKPSPGDVTIIGAHANGFPKEMYEPLWDDLEQRMSSLGRKIRSIWVADVAHQGQSSVLNERLLGNDPSWNDHARDLLFLINQFQDEMPHPIIGVGHSMGGMHLANLALLHPSLLQALVLIDPVIQTENPSKDYAPASSYRRDVWPTKEDAIQRFQNNKVYQKWDRRVLEKYVQYGLREVPTEIYPESRELGPRPVTLTTPKAQEVFTFLRPSYEGGRVDLEQGEWQNEVHPDDLEEGYPFYRPEPAQLFRRLGEMKPSVLYVFGETSELSPPAARQAKMDATGTGVGGNGGIRRQRVKEVTLPTGHLVPMEQVMDCADAIATFSDAELSRWDAERQKHLQRWNSMPRRDKITVDGKWKQHIGELSRKPKL</sequence>
<dbReference type="Pfam" id="PF12697">
    <property type="entry name" value="Abhydrolase_6"/>
    <property type="match status" value="1"/>
</dbReference>
<reference evidence="2 3" key="1">
    <citation type="submission" date="2019-04" db="EMBL/GenBank/DDBJ databases">
        <title>Friends and foes A comparative genomics studyof 23 Aspergillus species from section Flavi.</title>
        <authorList>
            <consortium name="DOE Joint Genome Institute"/>
            <person name="Kjaerbolling I."/>
            <person name="Vesth T."/>
            <person name="Frisvad J.C."/>
            <person name="Nybo J.L."/>
            <person name="Theobald S."/>
            <person name="Kildgaard S."/>
            <person name="Isbrandt T."/>
            <person name="Kuo A."/>
            <person name="Sato A."/>
            <person name="Lyhne E.K."/>
            <person name="Kogle M.E."/>
            <person name="Wiebenga A."/>
            <person name="Kun R.S."/>
            <person name="Lubbers R.J."/>
            <person name="Makela M.R."/>
            <person name="Barry K."/>
            <person name="Chovatia M."/>
            <person name="Clum A."/>
            <person name="Daum C."/>
            <person name="Haridas S."/>
            <person name="He G."/>
            <person name="LaButti K."/>
            <person name="Lipzen A."/>
            <person name="Mondo S."/>
            <person name="Riley R."/>
            <person name="Salamov A."/>
            <person name="Simmons B.A."/>
            <person name="Magnuson J.K."/>
            <person name="Henrissat B."/>
            <person name="Mortensen U.H."/>
            <person name="Larsen T.O."/>
            <person name="Devries R.P."/>
            <person name="Grigoriev I.V."/>
            <person name="Machida M."/>
            <person name="Baker S.E."/>
            <person name="Andersen M.R."/>
        </authorList>
    </citation>
    <scope>NUCLEOTIDE SEQUENCE [LARGE SCALE GENOMIC DNA]</scope>
    <source>
        <strain evidence="2 3">IBT 29228</strain>
    </source>
</reference>
<dbReference type="Gene3D" id="3.40.50.1820">
    <property type="entry name" value="alpha/beta hydrolase"/>
    <property type="match status" value="1"/>
</dbReference>
<gene>
    <name evidence="2" type="ORF">BDV26DRAFT_257453</name>
</gene>
<evidence type="ECO:0000313" key="2">
    <source>
        <dbReference type="EMBL" id="KAE8380330.1"/>
    </source>
</evidence>
<dbReference type="OrthoDB" id="94039at2759"/>
<organism evidence="2 3">
    <name type="scientific">Aspergillus bertholletiae</name>
    <dbReference type="NCBI Taxonomy" id="1226010"/>
    <lineage>
        <taxon>Eukaryota</taxon>
        <taxon>Fungi</taxon>
        <taxon>Dikarya</taxon>
        <taxon>Ascomycota</taxon>
        <taxon>Pezizomycotina</taxon>
        <taxon>Eurotiomycetes</taxon>
        <taxon>Eurotiomycetidae</taxon>
        <taxon>Eurotiales</taxon>
        <taxon>Aspergillaceae</taxon>
        <taxon>Aspergillus</taxon>
        <taxon>Aspergillus subgen. Circumdati</taxon>
    </lineage>
</organism>
<keyword evidence="3" id="KW-1185">Reference proteome</keyword>
<name>A0A5N7BF00_9EURO</name>
<dbReference type="PANTHER" id="PTHR43798">
    <property type="entry name" value="MONOACYLGLYCEROL LIPASE"/>
    <property type="match status" value="1"/>
</dbReference>
<dbReference type="InterPro" id="IPR000073">
    <property type="entry name" value="AB_hydrolase_1"/>
</dbReference>
<dbReference type="GO" id="GO:0016787">
    <property type="term" value="F:hydrolase activity"/>
    <property type="evidence" value="ECO:0007669"/>
    <property type="project" value="UniProtKB-KW"/>
</dbReference>
<dbReference type="EMBL" id="ML736182">
    <property type="protein sequence ID" value="KAE8380330.1"/>
    <property type="molecule type" value="Genomic_DNA"/>
</dbReference>
<accession>A0A5N7BF00</accession>
<dbReference type="InterPro" id="IPR050266">
    <property type="entry name" value="AB_hydrolase_sf"/>
</dbReference>
<keyword evidence="2" id="KW-0378">Hydrolase</keyword>
<evidence type="ECO:0000259" key="1">
    <source>
        <dbReference type="Pfam" id="PF12697"/>
    </source>
</evidence>
<dbReference type="Proteomes" id="UP000326198">
    <property type="component" value="Unassembled WGS sequence"/>
</dbReference>